<comment type="caution">
    <text evidence="8">The sequence shown here is derived from an EMBL/GenBank/DDBJ whole genome shotgun (WGS) entry which is preliminary data.</text>
</comment>
<dbReference type="InterPro" id="IPR026050">
    <property type="entry name" value="C1GALT1/C1GALT1_chp1"/>
</dbReference>
<dbReference type="STRING" id="503106.A0A218YZ35"/>
<dbReference type="PANTHER" id="PTHR23033:SF40">
    <property type="entry name" value="APPLE DOMAIN-CONTAINING PROTEIN"/>
    <property type="match status" value="1"/>
</dbReference>
<dbReference type="InParanoid" id="A0A218YZ35"/>
<evidence type="ECO:0000313" key="9">
    <source>
        <dbReference type="Proteomes" id="UP000242519"/>
    </source>
</evidence>
<accession>A0A218YZ35</accession>
<dbReference type="PANTHER" id="PTHR23033">
    <property type="entry name" value="BETA1,3-GALACTOSYLTRANSFERASE"/>
    <property type="match status" value="1"/>
</dbReference>
<evidence type="ECO:0000256" key="7">
    <source>
        <dbReference type="SAM" id="Phobius"/>
    </source>
</evidence>
<keyword evidence="6 7" id="KW-0472">Membrane</keyword>
<keyword evidence="9" id="KW-1185">Reference proteome</keyword>
<evidence type="ECO:0000313" key="8">
    <source>
        <dbReference type="EMBL" id="OWP00908.1"/>
    </source>
</evidence>
<reference evidence="8 9" key="1">
    <citation type="submission" date="2017-04" db="EMBL/GenBank/DDBJ databases">
        <title>Draft genome sequence of Marssonina coronaria NL1: causal agent of apple blotch.</title>
        <authorList>
            <person name="Cheng Q."/>
        </authorList>
    </citation>
    <scope>NUCLEOTIDE SEQUENCE [LARGE SCALE GENOMIC DNA]</scope>
    <source>
        <strain evidence="8 9">NL1</strain>
    </source>
</reference>
<proteinExistence type="inferred from homology"/>
<evidence type="ECO:0000256" key="4">
    <source>
        <dbReference type="ARBA" id="ARBA00022968"/>
    </source>
</evidence>
<gene>
    <name evidence="8" type="ORF">B2J93_3368</name>
</gene>
<dbReference type="Gene3D" id="3.90.550.50">
    <property type="match status" value="1"/>
</dbReference>
<feature type="transmembrane region" description="Helical" evidence="7">
    <location>
        <begin position="15"/>
        <end position="35"/>
    </location>
</feature>
<keyword evidence="5 7" id="KW-1133">Transmembrane helix</keyword>
<dbReference type="AlphaFoldDB" id="A0A218YZ35"/>
<name>A0A218YZ35_9HELO</name>
<comment type="similarity">
    <text evidence="2">Belongs to the glycosyltransferase 31 family. Beta3-Gal-T subfamily.</text>
</comment>
<dbReference type="Proteomes" id="UP000242519">
    <property type="component" value="Unassembled WGS sequence"/>
</dbReference>
<evidence type="ECO:0000256" key="6">
    <source>
        <dbReference type="ARBA" id="ARBA00023136"/>
    </source>
</evidence>
<evidence type="ECO:0000256" key="3">
    <source>
        <dbReference type="ARBA" id="ARBA00022692"/>
    </source>
</evidence>
<dbReference type="OrthoDB" id="414175at2759"/>
<evidence type="ECO:0000256" key="1">
    <source>
        <dbReference type="ARBA" id="ARBA00004606"/>
    </source>
</evidence>
<sequence length="456" mass="51315">MIKLLTSRPPSHSAGIRYMVVVAILLTLIQLHLSYDSTYLSSWKWSSGNDSADNAVSHTGSIIEGCDGLTGSDRVVVTLKTGATEAVKKVPTILNTSLRCAPHVYVFSDLPQKIGQTELYDSLDTVSESVMNENSDFDLYRKQLELRDPEKIMEELSELRDPREPGYSAAWTLDKYKIMHLIEKAWSLKPDMDFYLHVEADSYVIWPSLITWIQRLDPSKKFYMGSAALINDVPFGHGGSGYLMSREAMRSFVVDHNGTAAKWDPRLSNECCGDYTLALALKEYDMPVMNAWPTFNGETQYTIPFGEDHWCQPLVTLHHISPAEAEELASFEAKREKRSSPLLYAELFKDLMLSKIPAEAADWDNISNDGTVPDVDSEDACFTACQYIPNCLQARYDGTICLIGTDHVSIGRKLTGWKSTWNKTRIEAWAKSQKQCGEPEFPFEKWPSSSWFAGAP</sequence>
<organism evidence="8 9">
    <name type="scientific">Diplocarpon coronariae</name>
    <dbReference type="NCBI Taxonomy" id="2795749"/>
    <lineage>
        <taxon>Eukaryota</taxon>
        <taxon>Fungi</taxon>
        <taxon>Dikarya</taxon>
        <taxon>Ascomycota</taxon>
        <taxon>Pezizomycotina</taxon>
        <taxon>Leotiomycetes</taxon>
        <taxon>Helotiales</taxon>
        <taxon>Drepanopezizaceae</taxon>
        <taxon>Diplocarpon</taxon>
    </lineage>
</organism>
<keyword evidence="3 7" id="KW-0812">Transmembrane</keyword>
<evidence type="ECO:0000256" key="5">
    <source>
        <dbReference type="ARBA" id="ARBA00022989"/>
    </source>
</evidence>
<comment type="subcellular location">
    <subcellularLocation>
        <location evidence="1">Membrane</location>
        <topology evidence="1">Single-pass type II membrane protein</topology>
    </subcellularLocation>
</comment>
<evidence type="ECO:0000256" key="2">
    <source>
        <dbReference type="ARBA" id="ARBA00006462"/>
    </source>
</evidence>
<keyword evidence="4" id="KW-0735">Signal-anchor</keyword>
<dbReference type="GO" id="GO:0016020">
    <property type="term" value="C:membrane"/>
    <property type="evidence" value="ECO:0007669"/>
    <property type="project" value="UniProtKB-SubCell"/>
</dbReference>
<evidence type="ECO:0008006" key="10">
    <source>
        <dbReference type="Google" id="ProtNLM"/>
    </source>
</evidence>
<dbReference type="EMBL" id="MZNU01000299">
    <property type="protein sequence ID" value="OWP00908.1"/>
    <property type="molecule type" value="Genomic_DNA"/>
</dbReference>
<protein>
    <recommendedName>
        <fullName evidence="10">Glycosyltransferase family 31 protein</fullName>
    </recommendedName>
</protein>